<name>A0A559TF58_9HYPH</name>
<evidence type="ECO:0000313" key="4">
    <source>
        <dbReference type="Proteomes" id="UP000319824"/>
    </source>
</evidence>
<dbReference type="SMART" id="SM00671">
    <property type="entry name" value="SEL1"/>
    <property type="match status" value="6"/>
</dbReference>
<dbReference type="EMBL" id="VISO01000002">
    <property type="protein sequence ID" value="TVZ73246.1"/>
    <property type="molecule type" value="Genomic_DNA"/>
</dbReference>
<reference evidence="3 4" key="1">
    <citation type="submission" date="2019-06" db="EMBL/GenBank/DDBJ databases">
        <title>Pac Bio to generate improved reference genome sequences for organisms with transposon mutant libraries (support for FEBA project).</title>
        <authorList>
            <person name="Blow M."/>
        </authorList>
    </citation>
    <scope>NUCLEOTIDE SEQUENCE [LARGE SCALE GENOMIC DNA]</scope>
    <source>
        <strain evidence="3 4">USDA 1844</strain>
    </source>
</reference>
<evidence type="ECO:0000313" key="3">
    <source>
        <dbReference type="EMBL" id="TVZ73246.1"/>
    </source>
</evidence>
<dbReference type="GO" id="GO:0006508">
    <property type="term" value="P:proteolysis"/>
    <property type="evidence" value="ECO:0007669"/>
    <property type="project" value="InterPro"/>
</dbReference>
<dbReference type="InterPro" id="IPR011600">
    <property type="entry name" value="Pept_C14_caspase"/>
</dbReference>
<dbReference type="Gene3D" id="1.25.40.10">
    <property type="entry name" value="Tetratricopeptide repeat domain"/>
    <property type="match status" value="2"/>
</dbReference>
<comment type="caution">
    <text evidence="3">The sequence shown here is derived from an EMBL/GenBank/DDBJ whole genome shotgun (WGS) entry which is preliminary data.</text>
</comment>
<gene>
    <name evidence="3" type="ORF">BCL32_1464</name>
</gene>
<dbReference type="GO" id="GO:0004197">
    <property type="term" value="F:cysteine-type endopeptidase activity"/>
    <property type="evidence" value="ECO:0007669"/>
    <property type="project" value="InterPro"/>
</dbReference>
<dbReference type="SUPFAM" id="SSF81901">
    <property type="entry name" value="HCP-like"/>
    <property type="match status" value="1"/>
</dbReference>
<feature type="transmembrane region" description="Helical" evidence="1">
    <location>
        <begin position="64"/>
        <end position="83"/>
    </location>
</feature>
<keyword evidence="1" id="KW-1133">Transmembrane helix</keyword>
<dbReference type="AlphaFoldDB" id="A0A559TF58"/>
<accession>A0A559TF58</accession>
<evidence type="ECO:0000256" key="1">
    <source>
        <dbReference type="SAM" id="Phobius"/>
    </source>
</evidence>
<sequence>MRQPGHAKPFWERLSPAAILFPHAKLQKLHYYGGIILAAHQDNEVNNLGLPAMTQRSSYFRPKWIFLLPLLALFLTAFSQMAYAERKAAIVVGNGEYEFAPLANPKNDSKLIAATLTELGFDVLLFYDVKKAAAGDLENAIRTHLLGADLAILYYAGHALQYEGRSLLLPVDVRTGSAKEVIDDAMVLNDLIDIVKDDPVGVKLIILDACRNNPLTSEKGLRQGLANIEAGAGQVLIAFATGAGEVAYDGTGVNSPYSLALANALQQPGLDIYDTFRTVRGDVRLATNGSQIPWITGSIETKFVLKPGGAEKPAPEVLGGAGELTIDQVLWYFIQDSADPTDFERFAKVFPKSQLAAEALKRSSLQVAELQKRGLFVSGALAATPISTEPPSDEATAAAGAEFIFQQAGERAVSETFRIWPREMPDTQSGMKTLVTDCDLYAADPNDPQRVVPGVTNGLVNVRDGLRSCGYALAADPSNPRLQFQLARVLEIAKRYDWAEHFYELASQQQYSAAFVNLGYMARAGIGREVDYKRALDFYMKAAPLGNLRARTNVGTAYIRGQGVPQNTEEGILWYRLAASSGWSNAITALGDSFRRGTGVKKDDVEATRLYAAAADAGQIDAMTNLGRAYVSGLGVKKDVKRGYDLMIRATEMGNQYAPFYAARLLVKGEGNVPRDANRALALLELSARRGFEDAYLELAKGYEEGSFSRGKPDLQKAYFNATLATRFKVEEAERTKSSVGEKLNAATRKEIEGEVELFVQQNGL</sequence>
<dbReference type="Pfam" id="PF08238">
    <property type="entry name" value="Sel1"/>
    <property type="match status" value="6"/>
</dbReference>
<dbReference type="InterPro" id="IPR011990">
    <property type="entry name" value="TPR-like_helical_dom_sf"/>
</dbReference>
<keyword evidence="1" id="KW-0472">Membrane</keyword>
<proteinExistence type="predicted"/>
<keyword evidence="1" id="KW-0812">Transmembrane</keyword>
<dbReference type="Gene3D" id="3.40.50.1460">
    <property type="match status" value="1"/>
</dbReference>
<evidence type="ECO:0000259" key="2">
    <source>
        <dbReference type="Pfam" id="PF00656"/>
    </source>
</evidence>
<dbReference type="InterPro" id="IPR029030">
    <property type="entry name" value="Caspase-like_dom_sf"/>
</dbReference>
<organism evidence="3 4">
    <name type="scientific">Rhizobium mongolense USDA 1844</name>
    <dbReference type="NCBI Taxonomy" id="1079460"/>
    <lineage>
        <taxon>Bacteria</taxon>
        <taxon>Pseudomonadati</taxon>
        <taxon>Pseudomonadota</taxon>
        <taxon>Alphaproteobacteria</taxon>
        <taxon>Hyphomicrobiales</taxon>
        <taxon>Rhizobiaceae</taxon>
        <taxon>Rhizobium/Agrobacterium group</taxon>
        <taxon>Rhizobium</taxon>
    </lineage>
</organism>
<dbReference type="PANTHER" id="PTHR22576:SF37">
    <property type="entry name" value="MUCOSA-ASSOCIATED LYMPHOID TISSUE LYMPHOMA TRANSLOCATION PROTEIN 1"/>
    <property type="match status" value="1"/>
</dbReference>
<feature type="domain" description="Peptidase C14 caspase" evidence="2">
    <location>
        <begin position="86"/>
        <end position="303"/>
    </location>
</feature>
<dbReference type="InterPro" id="IPR006597">
    <property type="entry name" value="Sel1-like"/>
</dbReference>
<dbReference type="Proteomes" id="UP000319824">
    <property type="component" value="Unassembled WGS sequence"/>
</dbReference>
<dbReference type="InterPro" id="IPR052039">
    <property type="entry name" value="Caspase-related_regulators"/>
</dbReference>
<protein>
    <recommendedName>
        <fullName evidence="2">Peptidase C14 caspase domain-containing protein</fullName>
    </recommendedName>
</protein>
<dbReference type="PANTHER" id="PTHR22576">
    <property type="entry name" value="MUCOSA ASSOCIATED LYMPHOID TISSUE LYMPHOMA TRANSLOCATION PROTEIN 1/PARACASPASE"/>
    <property type="match status" value="1"/>
</dbReference>
<dbReference type="Pfam" id="PF00656">
    <property type="entry name" value="Peptidase_C14"/>
    <property type="match status" value="1"/>
</dbReference>
<dbReference type="SUPFAM" id="SSF52129">
    <property type="entry name" value="Caspase-like"/>
    <property type="match status" value="1"/>
</dbReference>